<dbReference type="EMBL" id="PSQE01000002">
    <property type="protein sequence ID" value="RHN74103.1"/>
    <property type="molecule type" value="Genomic_DNA"/>
</dbReference>
<sequence length="47" mass="5063">MDSGFIRASARHGRTLAVVDGWHGGGMVGSDWNLVWVEGSLFGFVLN</sequence>
<gene>
    <name evidence="1" type="ORF">MtrunA17_Chr2g0306351</name>
</gene>
<protein>
    <submittedName>
        <fullName evidence="1">Uncharacterized protein</fullName>
    </submittedName>
</protein>
<dbReference type="Proteomes" id="UP000265566">
    <property type="component" value="Chromosome 2"/>
</dbReference>
<evidence type="ECO:0000313" key="2">
    <source>
        <dbReference type="Proteomes" id="UP000265566"/>
    </source>
</evidence>
<comment type="caution">
    <text evidence="1">The sequence shown here is derived from an EMBL/GenBank/DDBJ whole genome shotgun (WGS) entry which is preliminary data.</text>
</comment>
<name>A0A396JCS6_MEDTR</name>
<proteinExistence type="predicted"/>
<evidence type="ECO:0000313" key="1">
    <source>
        <dbReference type="EMBL" id="RHN74103.1"/>
    </source>
</evidence>
<accession>A0A396JCS6</accession>
<dbReference type="Gramene" id="rna10079">
    <property type="protein sequence ID" value="RHN74103.1"/>
    <property type="gene ID" value="gene10079"/>
</dbReference>
<organism evidence="1 2">
    <name type="scientific">Medicago truncatula</name>
    <name type="common">Barrel medic</name>
    <name type="synonym">Medicago tribuloides</name>
    <dbReference type="NCBI Taxonomy" id="3880"/>
    <lineage>
        <taxon>Eukaryota</taxon>
        <taxon>Viridiplantae</taxon>
        <taxon>Streptophyta</taxon>
        <taxon>Embryophyta</taxon>
        <taxon>Tracheophyta</taxon>
        <taxon>Spermatophyta</taxon>
        <taxon>Magnoliopsida</taxon>
        <taxon>eudicotyledons</taxon>
        <taxon>Gunneridae</taxon>
        <taxon>Pentapetalae</taxon>
        <taxon>rosids</taxon>
        <taxon>fabids</taxon>
        <taxon>Fabales</taxon>
        <taxon>Fabaceae</taxon>
        <taxon>Papilionoideae</taxon>
        <taxon>50 kb inversion clade</taxon>
        <taxon>NPAAA clade</taxon>
        <taxon>Hologalegina</taxon>
        <taxon>IRL clade</taxon>
        <taxon>Trifolieae</taxon>
        <taxon>Medicago</taxon>
    </lineage>
</organism>
<dbReference type="AlphaFoldDB" id="A0A396JCS6"/>
<reference evidence="2" key="1">
    <citation type="journal article" date="2018" name="Nat. Plants">
        <title>Whole-genome landscape of Medicago truncatula symbiotic genes.</title>
        <authorList>
            <person name="Pecrix Y."/>
            <person name="Staton S.E."/>
            <person name="Sallet E."/>
            <person name="Lelandais-Briere C."/>
            <person name="Moreau S."/>
            <person name="Carrere S."/>
            <person name="Blein T."/>
            <person name="Jardinaud M.F."/>
            <person name="Latrasse D."/>
            <person name="Zouine M."/>
            <person name="Zahm M."/>
            <person name="Kreplak J."/>
            <person name="Mayjonade B."/>
            <person name="Satge C."/>
            <person name="Perez M."/>
            <person name="Cauet S."/>
            <person name="Marande W."/>
            <person name="Chantry-Darmon C."/>
            <person name="Lopez-Roques C."/>
            <person name="Bouchez O."/>
            <person name="Berard A."/>
            <person name="Debelle F."/>
            <person name="Munos S."/>
            <person name="Bendahmane A."/>
            <person name="Berges H."/>
            <person name="Niebel A."/>
            <person name="Buitink J."/>
            <person name="Frugier F."/>
            <person name="Benhamed M."/>
            <person name="Crespi M."/>
            <person name="Gouzy J."/>
            <person name="Gamas P."/>
        </authorList>
    </citation>
    <scope>NUCLEOTIDE SEQUENCE [LARGE SCALE GENOMIC DNA]</scope>
    <source>
        <strain evidence="2">cv. Jemalong A17</strain>
    </source>
</reference>